<comment type="caution">
    <text evidence="3">The sequence shown here is derived from an EMBL/GenBank/DDBJ whole genome shotgun (WGS) entry which is preliminary data.</text>
</comment>
<evidence type="ECO:0000313" key="3">
    <source>
        <dbReference type="EMBL" id="MDJ1133158.1"/>
    </source>
</evidence>
<name>A0ABT6ZVR7_9ACTN</name>
<evidence type="ECO:0000256" key="2">
    <source>
        <dbReference type="SAM" id="Phobius"/>
    </source>
</evidence>
<feature type="transmembrane region" description="Helical" evidence="2">
    <location>
        <begin position="312"/>
        <end position="337"/>
    </location>
</feature>
<feature type="compositionally biased region" description="Low complexity" evidence="1">
    <location>
        <begin position="77"/>
        <end position="91"/>
    </location>
</feature>
<dbReference type="Proteomes" id="UP001214441">
    <property type="component" value="Unassembled WGS sequence"/>
</dbReference>
<reference evidence="3 4" key="1">
    <citation type="submission" date="2023-05" db="EMBL/GenBank/DDBJ databases">
        <title>Streptantibioticus silvisoli sp. nov., acidotolerant actinomycetes 1 from pine litter.</title>
        <authorList>
            <person name="Swiecimska M."/>
            <person name="Golinska P."/>
            <person name="Sangal V."/>
            <person name="Wachnowicz B."/>
            <person name="Goodfellow M."/>
        </authorList>
    </citation>
    <scope>NUCLEOTIDE SEQUENCE [LARGE SCALE GENOMIC DNA]</scope>
    <source>
        <strain evidence="3 4">DSM 42109</strain>
    </source>
</reference>
<evidence type="ECO:0000313" key="4">
    <source>
        <dbReference type="Proteomes" id="UP001214441"/>
    </source>
</evidence>
<keyword evidence="2" id="KW-0812">Transmembrane</keyword>
<accession>A0ABT6ZVR7</accession>
<sequence length="346" mass="34512">MTAQRHTTGHAESTGRPRHTTGSTGKRPSGRAEGRLLGAAALRAAAAGALTVALLGIAPYAQAAGDDKGRAAPEPPARGSAPAAQQAASDDGTLKTLSRFFARDGAVSAKKADPRIVGKAVPVYTLSAGFVTAAKAGAARTPVAELEVFASEAVSSDGQRASVMAARTGGDWRVVNIATGDDETRYAAMGAKKAPGGTVFQEPQIDAWYVLRGTRVLPLDPDARKAVGAGGTSLGAFHQRVHAEYADKLPGSAYDRKGLAGGFGPEDHGGARVDGGAAAPGTRAQGPDADGPAAVQRAERAAVSRASGQGDAVGTVAATAGAGALVLGAAAGGTWLIRRRAGAARG</sequence>
<feature type="region of interest" description="Disordered" evidence="1">
    <location>
        <begin position="258"/>
        <end position="293"/>
    </location>
</feature>
<gene>
    <name evidence="3" type="ORF">NMN56_014520</name>
</gene>
<feature type="transmembrane region" description="Helical" evidence="2">
    <location>
        <begin position="36"/>
        <end position="61"/>
    </location>
</feature>
<feature type="region of interest" description="Disordered" evidence="1">
    <location>
        <begin position="65"/>
        <end position="91"/>
    </location>
</feature>
<dbReference type="RefSeq" id="WP_274044714.1">
    <property type="nucleotide sequence ID" value="NZ_JANCPR020000012.1"/>
</dbReference>
<keyword evidence="4" id="KW-1185">Reference proteome</keyword>
<protein>
    <submittedName>
        <fullName evidence="3">Uncharacterized protein</fullName>
    </submittedName>
</protein>
<dbReference type="EMBL" id="JANCPR020000012">
    <property type="protein sequence ID" value="MDJ1133158.1"/>
    <property type="molecule type" value="Genomic_DNA"/>
</dbReference>
<organism evidence="3 4">
    <name type="scientific">Streptomyces iconiensis</name>
    <dbReference type="NCBI Taxonomy" id="1384038"/>
    <lineage>
        <taxon>Bacteria</taxon>
        <taxon>Bacillati</taxon>
        <taxon>Actinomycetota</taxon>
        <taxon>Actinomycetes</taxon>
        <taxon>Kitasatosporales</taxon>
        <taxon>Streptomycetaceae</taxon>
        <taxon>Streptomyces</taxon>
    </lineage>
</organism>
<feature type="region of interest" description="Disordered" evidence="1">
    <location>
        <begin position="1"/>
        <end position="34"/>
    </location>
</feature>
<keyword evidence="2" id="KW-1133">Transmembrane helix</keyword>
<keyword evidence="2" id="KW-0472">Membrane</keyword>
<proteinExistence type="predicted"/>
<evidence type="ECO:0000256" key="1">
    <source>
        <dbReference type="SAM" id="MobiDB-lite"/>
    </source>
</evidence>